<accession>A0ABU5Y4F7</accession>
<proteinExistence type="predicted"/>
<protein>
    <submittedName>
        <fullName evidence="1">Uncharacterized protein</fullName>
    </submittedName>
</protein>
<sequence length="59" mass="6459">MAILAVEVDLNAQPSAQRFDVTAPSIDLGVASAQQRRSYLGYEAVSVPLTETVQIWLIR</sequence>
<keyword evidence="2" id="KW-1185">Reference proteome</keyword>
<comment type="caution">
    <text evidence="1">The sequence shown here is derived from an EMBL/GenBank/DDBJ whole genome shotgun (WGS) entry which is preliminary data.</text>
</comment>
<evidence type="ECO:0000313" key="1">
    <source>
        <dbReference type="EMBL" id="MEB3033845.1"/>
    </source>
</evidence>
<gene>
    <name evidence="1" type="ORF">KV113_20100</name>
</gene>
<dbReference type="EMBL" id="JAYJJU010000023">
    <property type="protein sequence ID" value="MEB3033845.1"/>
    <property type="molecule type" value="Genomic_DNA"/>
</dbReference>
<organism evidence="1 2">
    <name type="scientific">[Mycobacterium] nativiensis</name>
    <dbReference type="NCBI Taxonomy" id="2855503"/>
    <lineage>
        <taxon>Bacteria</taxon>
        <taxon>Bacillati</taxon>
        <taxon>Actinomycetota</taxon>
        <taxon>Actinomycetes</taxon>
        <taxon>Mycobacteriales</taxon>
        <taxon>Mycobacteriaceae</taxon>
        <taxon>Mycolicibacter</taxon>
    </lineage>
</organism>
<evidence type="ECO:0000313" key="2">
    <source>
        <dbReference type="Proteomes" id="UP001298593"/>
    </source>
</evidence>
<reference evidence="1 2" key="1">
    <citation type="submission" date="2023-12" db="EMBL/GenBank/DDBJ databases">
        <title>Description of new species of Mycobacterium terrae complex isolated from sewage at the Sao Paulo Zoological Park Foundation in Brazil.</title>
        <authorList>
            <person name="Romagnoli C.L."/>
            <person name="Conceicao E.C."/>
            <person name="Machado E."/>
            <person name="Barreto L.B.P.F."/>
            <person name="Sharma A."/>
            <person name="Silva N.M."/>
            <person name="Marques L.E."/>
            <person name="Juliana M.A."/>
            <person name="Lourenco M.C.S."/>
            <person name="Digiampietri L.A."/>
            <person name="Suffys P.N."/>
            <person name="Viana-Niero C."/>
        </authorList>
    </citation>
    <scope>NUCLEOTIDE SEQUENCE [LARGE SCALE GENOMIC DNA]</scope>
    <source>
        <strain evidence="1 2">MYC340</strain>
    </source>
</reference>
<dbReference type="RefSeq" id="WP_224975877.1">
    <property type="nucleotide sequence ID" value="NZ_JAYJJU010000023.1"/>
</dbReference>
<dbReference type="Proteomes" id="UP001298593">
    <property type="component" value="Unassembled WGS sequence"/>
</dbReference>
<name>A0ABU5Y4F7_9MYCO</name>